<sequence>MIKRWRPFWSFDVEKTECWLSSNESNGKRLVDVKLFSRVFVFEETDTKQLEYQIIFDKSKNSLPSGLVDSGWEDSLVKGNWKFVRNGRETIRAYPSREGIMKRNRVHLLLMTVLSYLYVIQLFSFIIGMLTAFFAPGKGNLVASPLWSLTILYFIQVIGVIIFTFYMTRKLRAFQRKFFSSVVVKGESNEGTFSKWRFGWVYAPDLLENWLSKMAEEGNHLVRVNKNWSAFIFEKDTPKLVSYVQDFQWKRDPEYFDFHKNAGWTLRFTSPSWLINYSIWEKEYTSREMKPRFTYNSTEMKAQVRKVIIASSILISYLLAIWLFAIWIQFSNNQAFDINLIPIIINGLLIISLISPIFILIRTFLYALRMRKSI</sequence>
<dbReference type="KEGG" id="psyo:PB01_11405"/>
<dbReference type="Pfam" id="PF11193">
    <property type="entry name" value="DUF2812"/>
    <property type="match status" value="1"/>
</dbReference>
<keyword evidence="3" id="KW-1185">Reference proteome</keyword>
<dbReference type="OrthoDB" id="8230517at2"/>
<feature type="transmembrane region" description="Helical" evidence="1">
    <location>
        <begin position="106"/>
        <end position="134"/>
    </location>
</feature>
<evidence type="ECO:0000313" key="2">
    <source>
        <dbReference type="EMBL" id="QFF99380.1"/>
    </source>
</evidence>
<protein>
    <submittedName>
        <fullName evidence="2">DUF2812 domain-containing protein</fullName>
    </submittedName>
</protein>
<name>A0A5J6SMY3_9BACI</name>
<feature type="transmembrane region" description="Helical" evidence="1">
    <location>
        <begin position="307"/>
        <end position="328"/>
    </location>
</feature>
<dbReference type="Proteomes" id="UP000325517">
    <property type="component" value="Chromosome"/>
</dbReference>
<keyword evidence="1" id="KW-0812">Transmembrane</keyword>
<dbReference type="RefSeq" id="WP_151700294.1">
    <property type="nucleotide sequence ID" value="NZ_CP031223.1"/>
</dbReference>
<proteinExistence type="predicted"/>
<reference evidence="2 3" key="1">
    <citation type="submission" date="2018-07" db="EMBL/GenBank/DDBJ databases">
        <title>Complete genome sequence of Psychrobacillus sp. PB01, isolated from iceberg, and comparative genome analysis of Psychrobacillus strains.</title>
        <authorList>
            <person name="Lee P.C."/>
        </authorList>
    </citation>
    <scope>NUCLEOTIDE SEQUENCE [LARGE SCALE GENOMIC DNA]</scope>
    <source>
        <strain evidence="2 3">PB01</strain>
    </source>
</reference>
<dbReference type="EMBL" id="CP031223">
    <property type="protein sequence ID" value="QFF99380.1"/>
    <property type="molecule type" value="Genomic_DNA"/>
</dbReference>
<organism evidence="2 3">
    <name type="scientific">Psychrobacillus glaciei</name>
    <dbReference type="NCBI Taxonomy" id="2283160"/>
    <lineage>
        <taxon>Bacteria</taxon>
        <taxon>Bacillati</taxon>
        <taxon>Bacillota</taxon>
        <taxon>Bacilli</taxon>
        <taxon>Bacillales</taxon>
        <taxon>Bacillaceae</taxon>
        <taxon>Psychrobacillus</taxon>
    </lineage>
</organism>
<keyword evidence="1" id="KW-1133">Transmembrane helix</keyword>
<gene>
    <name evidence="2" type="ORF">PB01_11405</name>
</gene>
<dbReference type="InterPro" id="IPR021359">
    <property type="entry name" value="DUF2812"/>
</dbReference>
<feature type="transmembrane region" description="Helical" evidence="1">
    <location>
        <begin position="340"/>
        <end position="368"/>
    </location>
</feature>
<keyword evidence="1" id="KW-0472">Membrane</keyword>
<feature type="transmembrane region" description="Helical" evidence="1">
    <location>
        <begin position="146"/>
        <end position="167"/>
    </location>
</feature>
<dbReference type="AlphaFoldDB" id="A0A5J6SMY3"/>
<evidence type="ECO:0000313" key="3">
    <source>
        <dbReference type="Proteomes" id="UP000325517"/>
    </source>
</evidence>
<evidence type="ECO:0000256" key="1">
    <source>
        <dbReference type="SAM" id="Phobius"/>
    </source>
</evidence>
<accession>A0A5J6SMY3</accession>